<feature type="compositionally biased region" description="Polar residues" evidence="1">
    <location>
        <begin position="1"/>
        <end position="14"/>
    </location>
</feature>
<sequence length="69" mass="8214">MTQAGALTRQANTENRNRKIRNAFYDRYTNKPRPRQFSREYVISQLAEEYNLSMTTVENILYKQEKAPV</sequence>
<evidence type="ECO:0000256" key="1">
    <source>
        <dbReference type="SAM" id="MobiDB-lite"/>
    </source>
</evidence>
<dbReference type="Proteomes" id="UP001176429">
    <property type="component" value="Unassembled WGS sequence"/>
</dbReference>
<protein>
    <submittedName>
        <fullName evidence="2">Uncharacterized protein</fullName>
    </submittedName>
</protein>
<dbReference type="EMBL" id="JAUQSY010000019">
    <property type="protein sequence ID" value="MDO7877362.1"/>
    <property type="molecule type" value="Genomic_DNA"/>
</dbReference>
<reference evidence="2" key="1">
    <citation type="submission" date="2023-07" db="EMBL/GenBank/DDBJ databases">
        <authorList>
            <person name="Kim M.K."/>
        </authorList>
    </citation>
    <scope>NUCLEOTIDE SEQUENCE</scope>
    <source>
        <strain evidence="2">ASUV-10-1</strain>
    </source>
</reference>
<accession>A0ABT9BK32</accession>
<dbReference type="RefSeq" id="WP_305008788.1">
    <property type="nucleotide sequence ID" value="NZ_JAUQSY010000019.1"/>
</dbReference>
<comment type="caution">
    <text evidence="2">The sequence shown here is derived from an EMBL/GenBank/DDBJ whole genome shotgun (WGS) entry which is preliminary data.</text>
</comment>
<proteinExistence type="predicted"/>
<evidence type="ECO:0000313" key="3">
    <source>
        <dbReference type="Proteomes" id="UP001176429"/>
    </source>
</evidence>
<feature type="region of interest" description="Disordered" evidence="1">
    <location>
        <begin position="1"/>
        <end position="21"/>
    </location>
</feature>
<evidence type="ECO:0000313" key="2">
    <source>
        <dbReference type="EMBL" id="MDO7877362.1"/>
    </source>
</evidence>
<name>A0ABT9BK32_9BACT</name>
<keyword evidence="3" id="KW-1185">Reference proteome</keyword>
<gene>
    <name evidence="2" type="ORF">Q5H93_21655</name>
</gene>
<organism evidence="2 3">
    <name type="scientific">Hymenobacter aranciens</name>
    <dbReference type="NCBI Taxonomy" id="3063996"/>
    <lineage>
        <taxon>Bacteria</taxon>
        <taxon>Pseudomonadati</taxon>
        <taxon>Bacteroidota</taxon>
        <taxon>Cytophagia</taxon>
        <taxon>Cytophagales</taxon>
        <taxon>Hymenobacteraceae</taxon>
        <taxon>Hymenobacter</taxon>
    </lineage>
</organism>